<dbReference type="InterPro" id="IPR012337">
    <property type="entry name" value="RNaseH-like_sf"/>
</dbReference>
<evidence type="ECO:0000256" key="1">
    <source>
        <dbReference type="ARBA" id="ARBA00004477"/>
    </source>
</evidence>
<keyword evidence="8 20" id="KW-0812">Transmembrane</keyword>
<dbReference type="CDD" id="cd06135">
    <property type="entry name" value="Orn"/>
    <property type="match status" value="1"/>
</dbReference>
<feature type="transmembrane region" description="Helical" evidence="20">
    <location>
        <begin position="421"/>
        <end position="442"/>
    </location>
</feature>
<evidence type="ECO:0000259" key="21">
    <source>
        <dbReference type="SMART" id="SM00479"/>
    </source>
</evidence>
<evidence type="ECO:0000256" key="20">
    <source>
        <dbReference type="SAM" id="Phobius"/>
    </source>
</evidence>
<evidence type="ECO:0000256" key="2">
    <source>
        <dbReference type="ARBA" id="ARBA00004922"/>
    </source>
</evidence>
<dbReference type="InterPro" id="IPR022894">
    <property type="entry name" value="Oligoribonuclease"/>
</dbReference>
<evidence type="ECO:0000256" key="12">
    <source>
        <dbReference type="ARBA" id="ARBA00022839"/>
    </source>
</evidence>
<reference evidence="22" key="1">
    <citation type="submission" date="2020-04" db="EMBL/GenBank/DDBJ databases">
        <title>Analysis of mating type loci in Filobasidium floriforme.</title>
        <authorList>
            <person name="Nowrousian M."/>
        </authorList>
    </citation>
    <scope>NUCLEOTIDE SEQUENCE</scope>
    <source>
        <strain evidence="22">CBS 6242</strain>
    </source>
</reference>
<evidence type="ECO:0000313" key="22">
    <source>
        <dbReference type="EMBL" id="KAG7531424.1"/>
    </source>
</evidence>
<comment type="catalytic activity">
    <reaction evidence="18">
        <text>an alpha-D-Man-(1-&gt;2)-alpha-D-Man-(1-&gt;2)-alpha-D-Man-(1-&gt;3)-[alpha-D-Man-(1-&gt;6)]-beta-D-Man-(1-&gt;4)-beta-D-GlcNAc-(1-&gt;4)-alpha-D-GlcNAc-diphospho-di-trans,poly-cis-dolichol + a di-trans,poly-cis-dolichyl beta-D-mannosyl phosphate = an alpha-D-Man-(1-&gt;2)-alpha-D-Man-(1-&gt;2)-alpha-D-Man-(1-&gt;3)-[alpha-D-Man-(1-&gt;3)-alpha-D-Man-(1-&gt;6)]-beta-D-Man-(1-&gt;4)-beta-D-GlcNAc-(1-&gt;4)-alpha-D-GlcNAc-diphospho-di-trans,poly-cis-dolichol + a di-trans,poly-cis-dolichyl phosphate + H(+)</text>
        <dbReference type="Rhea" id="RHEA:29527"/>
        <dbReference type="Rhea" id="RHEA-COMP:19498"/>
        <dbReference type="Rhea" id="RHEA-COMP:19501"/>
        <dbReference type="Rhea" id="RHEA-COMP:19516"/>
        <dbReference type="Rhea" id="RHEA-COMP:19517"/>
        <dbReference type="ChEBI" id="CHEBI:15378"/>
        <dbReference type="ChEBI" id="CHEBI:57683"/>
        <dbReference type="ChEBI" id="CHEBI:58211"/>
        <dbReference type="ChEBI" id="CHEBI:132515"/>
        <dbReference type="ChEBI" id="CHEBI:132516"/>
        <dbReference type="EC" id="2.4.1.258"/>
    </reaction>
    <physiologicalReaction direction="left-to-right" evidence="18">
        <dbReference type="Rhea" id="RHEA:29528"/>
    </physiologicalReaction>
</comment>
<evidence type="ECO:0000256" key="16">
    <source>
        <dbReference type="ARBA" id="ARBA00030368"/>
    </source>
</evidence>
<dbReference type="PANTHER" id="PTHR12646:SF0">
    <property type="entry name" value="DOL-P-MAN:MAN(5)GLCNAC(2)-PP-DOL ALPHA-1,3-MANNOSYLTRANSFERASE"/>
    <property type="match status" value="1"/>
</dbReference>
<feature type="transmembrane region" description="Helical" evidence="20">
    <location>
        <begin position="481"/>
        <end position="503"/>
    </location>
</feature>
<keyword evidence="11" id="KW-0256">Endoplasmic reticulum</keyword>
<dbReference type="Proteomes" id="UP000812966">
    <property type="component" value="Unassembled WGS sequence"/>
</dbReference>
<dbReference type="SMART" id="SM00479">
    <property type="entry name" value="EXOIII"/>
    <property type="match status" value="1"/>
</dbReference>
<keyword evidence="10" id="KW-0378">Hydrolase</keyword>
<dbReference type="GO" id="GO:0000175">
    <property type="term" value="F:3'-5'-RNA exonuclease activity"/>
    <property type="evidence" value="ECO:0007669"/>
    <property type="project" value="InterPro"/>
</dbReference>
<comment type="pathway">
    <text evidence="2">Protein modification; protein glycosylation.</text>
</comment>
<feature type="transmembrane region" description="Helical" evidence="20">
    <location>
        <begin position="352"/>
        <end position="372"/>
    </location>
</feature>
<evidence type="ECO:0000256" key="13">
    <source>
        <dbReference type="ARBA" id="ARBA00022989"/>
    </source>
</evidence>
<evidence type="ECO:0000256" key="4">
    <source>
        <dbReference type="ARBA" id="ARBA00011964"/>
    </source>
</evidence>
<evidence type="ECO:0000256" key="15">
    <source>
        <dbReference type="ARBA" id="ARBA00030065"/>
    </source>
</evidence>
<evidence type="ECO:0000256" key="17">
    <source>
        <dbReference type="ARBA" id="ARBA00044743"/>
    </source>
</evidence>
<protein>
    <recommendedName>
        <fullName evidence="5">Dol-P-Man:Man(5)GlcNAc(2)-PP-Dol alpha-1,3-mannosyltransferase</fullName>
        <ecNumber evidence="4">2.4.1.258</ecNumber>
    </recommendedName>
    <alternativeName>
        <fullName evidence="16">Dol-P-Man-dependent alpha(1-3)-mannosyltransferase</fullName>
    </alternativeName>
    <alternativeName>
        <fullName evidence="15">Dolichyl-P-Man:Man(5)GlcNAc(2)-PP-dolichyl mannosyltransferase</fullName>
    </alternativeName>
</protein>
<dbReference type="Gene3D" id="3.30.420.10">
    <property type="entry name" value="Ribonuclease H-like superfamily/Ribonuclease H"/>
    <property type="match status" value="1"/>
</dbReference>
<proteinExistence type="inferred from homology"/>
<accession>A0A8K0NPC6</accession>
<evidence type="ECO:0000256" key="8">
    <source>
        <dbReference type="ARBA" id="ARBA00022692"/>
    </source>
</evidence>
<evidence type="ECO:0000256" key="11">
    <source>
        <dbReference type="ARBA" id="ARBA00022824"/>
    </source>
</evidence>
<name>A0A8K0NPC6_9TREE</name>
<dbReference type="Pfam" id="PF05208">
    <property type="entry name" value="ALG3"/>
    <property type="match status" value="2"/>
</dbReference>
<feature type="domain" description="Exonuclease" evidence="21">
    <location>
        <begin position="12"/>
        <end position="192"/>
    </location>
</feature>
<comment type="caution">
    <text evidence="22">The sequence shown here is derived from an EMBL/GenBank/DDBJ whole genome shotgun (WGS) entry which is preliminary data.</text>
</comment>
<keyword evidence="9" id="KW-0540">Nuclease</keyword>
<dbReference type="EMBL" id="JABELV010000091">
    <property type="protein sequence ID" value="KAG7531424.1"/>
    <property type="molecule type" value="Genomic_DNA"/>
</dbReference>
<dbReference type="FunFam" id="3.30.420.10:FF:000003">
    <property type="entry name" value="Oligoribonuclease"/>
    <property type="match status" value="1"/>
</dbReference>
<feature type="transmembrane region" description="Helical" evidence="20">
    <location>
        <begin position="662"/>
        <end position="679"/>
    </location>
</feature>
<dbReference type="InterPro" id="IPR036397">
    <property type="entry name" value="RNaseH_sf"/>
</dbReference>
<sequence length="696" mass="77725">MSRGPLSAADGPLVWIPFITLGLDHEKERIIEIAVIITDGELNPVDDGIEYVIRTDKEILDAMGEWCVKTHGESGLTQACIDSPHSYEQVEGYVYEYIKRWVPDVRVGVLAGSSVHADARFLSKGMPRVMQHLHYRIVDVSSIKELARRWYPESLKRAEVVHQRGPRSAHRALDDIRASIEELKIYRQSVFLTKEEFAVRNQSAAVKHTQAVTSDSFVGTCIGYIGGMLYDPRMYPVFVGLWLAGETVLSSLVIRFVSYTNIDYLAYTQQATLFLSPNNERTYSKLVGDTGPLVYPALHLYIYSFLHKMFPRASLVDVAGFVPGTNSTLNAMEEGAVKGGTGDPGGLLPLQLIWLGLYIATLFLIAVISGQADSYMQSRRAPSARWITSPRALVDRLMNGPAPLPLLLGALSLSLRLHSIYVLRLFNDPIAMLLLYSSVWLFTKKKWKIGSIVYSLALGVKMNILLFLPGLLVLLFQYQGIAHGAICGGLILAVQIALAAPFLTSPGLAKDYFTSAFDLSRAFLFKWSVNWNFVGQETFDSGGFKRVLLLGQVTTLVLFAWFKWSGNVKGGTAAVLRRGILGSWWHAPVYQGSESAYHIPLVLFTSNLIGITFARSLHYQFFSWYAHQMPFLLWTQGCPIWMVMLVWTGICNAWNVFPPSKLMSFSLFCVHVGTLIGVWRGGYRILHRASVDTKQS</sequence>
<comment type="function">
    <text evidence="17">Dol-P-Man:Man(5)GlcNAc(2)-PP-Dol alpha-1,3-mannosyltransferase that operates in the biosynthetic pathway of dolichol-linked oligosaccharides, the glycan precursors employed in protein asparagine (N)-glycosylation. The assembly of dolichol-linked oligosaccharides begins on the cytosolic side of the endoplasmic reticulum membrane and finishes in its lumen. The sequential addition of sugars to dolichol pyrophosphate produces dolichol-linked oligosaccharides containing fourteen sugars, including two GlcNAcs, nine mannoses and three glucoses. Once assembled, the oligosaccharide is transferred from the lipid to nascent proteins by oligosaccharyltransferases. In the lumen of the endoplasmic reticulum, adds the first dolichyl beta-D-mannosyl phosphate derived mannose in an alpha-1,3 linkage to Man(5)GlcNAc(2)-PP-dolichol to produce Man(6)GlcNAc(2)-PP-dolichol.</text>
</comment>
<feature type="transmembrane region" description="Helical" evidence="20">
    <location>
        <begin position="629"/>
        <end position="650"/>
    </location>
</feature>
<keyword evidence="14 20" id="KW-0472">Membrane</keyword>
<evidence type="ECO:0000256" key="9">
    <source>
        <dbReference type="ARBA" id="ARBA00022722"/>
    </source>
</evidence>
<dbReference type="EC" id="2.4.1.258" evidence="4"/>
<evidence type="ECO:0000256" key="18">
    <source>
        <dbReference type="ARBA" id="ARBA00049506"/>
    </source>
</evidence>
<dbReference type="GO" id="GO:0005789">
    <property type="term" value="C:endoplasmic reticulum membrane"/>
    <property type="evidence" value="ECO:0007669"/>
    <property type="project" value="UniProtKB-SubCell"/>
</dbReference>
<comment type="similarity">
    <text evidence="19">Belongs to the glycosyltransferase ALG3 family.</text>
</comment>
<evidence type="ECO:0000313" key="23">
    <source>
        <dbReference type="Proteomes" id="UP000812966"/>
    </source>
</evidence>
<evidence type="ECO:0000256" key="10">
    <source>
        <dbReference type="ARBA" id="ARBA00022801"/>
    </source>
</evidence>
<evidence type="ECO:0000256" key="6">
    <source>
        <dbReference type="ARBA" id="ARBA00022676"/>
    </source>
</evidence>
<evidence type="ECO:0000256" key="19">
    <source>
        <dbReference type="ARBA" id="ARBA00093457"/>
    </source>
</evidence>
<dbReference type="PANTHER" id="PTHR12646">
    <property type="entry name" value="NOT56 - RELATED"/>
    <property type="match status" value="1"/>
</dbReference>
<evidence type="ECO:0000256" key="14">
    <source>
        <dbReference type="ARBA" id="ARBA00023136"/>
    </source>
</evidence>
<organism evidence="22 23">
    <name type="scientific">Filobasidium floriforme</name>
    <dbReference type="NCBI Taxonomy" id="5210"/>
    <lineage>
        <taxon>Eukaryota</taxon>
        <taxon>Fungi</taxon>
        <taxon>Dikarya</taxon>
        <taxon>Basidiomycota</taxon>
        <taxon>Agaricomycotina</taxon>
        <taxon>Tremellomycetes</taxon>
        <taxon>Filobasidiales</taxon>
        <taxon>Filobasidiaceae</taxon>
        <taxon>Filobasidium</taxon>
    </lineage>
</organism>
<dbReference type="Pfam" id="PF00929">
    <property type="entry name" value="RNase_T"/>
    <property type="match status" value="1"/>
</dbReference>
<dbReference type="GO" id="GO:0052925">
    <property type="term" value="F:dol-P-Man:Man(5)GlcNAc(2)-PP-Dol alpha-1,3-mannosyltransferase activity"/>
    <property type="evidence" value="ECO:0007669"/>
    <property type="project" value="UniProtKB-EC"/>
</dbReference>
<comment type="subcellular location">
    <subcellularLocation>
        <location evidence="1">Endoplasmic reticulum membrane</location>
        <topology evidence="1">Multi-pass membrane protein</topology>
    </subcellularLocation>
</comment>
<dbReference type="UniPathway" id="UPA00378"/>
<evidence type="ECO:0000256" key="5">
    <source>
        <dbReference type="ARBA" id="ARBA00015561"/>
    </source>
</evidence>
<keyword evidence="6" id="KW-0328">Glycosyltransferase</keyword>
<feature type="transmembrane region" description="Helical" evidence="20">
    <location>
        <begin position="597"/>
        <end position="617"/>
    </location>
</feature>
<keyword evidence="7" id="KW-0808">Transferase</keyword>
<dbReference type="InterPro" id="IPR007873">
    <property type="entry name" value="Glycosyltransferase_ALG3"/>
</dbReference>
<keyword evidence="23" id="KW-1185">Reference proteome</keyword>
<gene>
    <name evidence="22" type="ORF">FFLO_04345</name>
</gene>
<comment type="similarity">
    <text evidence="3">Belongs to the oligoribonuclease family.</text>
</comment>
<evidence type="ECO:0000256" key="7">
    <source>
        <dbReference type="ARBA" id="ARBA00022679"/>
    </source>
</evidence>
<keyword evidence="12" id="KW-0269">Exonuclease</keyword>
<keyword evidence="13 20" id="KW-1133">Transmembrane helix</keyword>
<dbReference type="NCBIfam" id="NF003765">
    <property type="entry name" value="PRK05359.1"/>
    <property type="match status" value="1"/>
</dbReference>
<dbReference type="SUPFAM" id="SSF53098">
    <property type="entry name" value="Ribonuclease H-like"/>
    <property type="match status" value="1"/>
</dbReference>
<feature type="transmembrane region" description="Helical" evidence="20">
    <location>
        <begin position="454"/>
        <end position="475"/>
    </location>
</feature>
<dbReference type="InterPro" id="IPR013520">
    <property type="entry name" value="Ribonucl_H"/>
</dbReference>
<dbReference type="GO" id="GO:0003676">
    <property type="term" value="F:nucleic acid binding"/>
    <property type="evidence" value="ECO:0007669"/>
    <property type="project" value="InterPro"/>
</dbReference>
<dbReference type="AlphaFoldDB" id="A0A8K0NPC6"/>
<evidence type="ECO:0000256" key="3">
    <source>
        <dbReference type="ARBA" id="ARBA00009921"/>
    </source>
</evidence>